<evidence type="ECO:0000256" key="9">
    <source>
        <dbReference type="ARBA" id="ARBA00023065"/>
    </source>
</evidence>
<comment type="function">
    <text evidence="12">Structural component of the gap junctions.</text>
</comment>
<dbReference type="Proteomes" id="UP000046392">
    <property type="component" value="Unplaced"/>
</dbReference>
<keyword evidence="13" id="KW-1185">Reference proteome</keyword>
<dbReference type="PRINTS" id="PR01262">
    <property type="entry name" value="INNEXIN"/>
</dbReference>
<dbReference type="PANTHER" id="PTHR11893:SF20">
    <property type="entry name" value="INNEXIN-3"/>
    <property type="match status" value="1"/>
</dbReference>
<reference evidence="14" key="1">
    <citation type="submission" date="2017-02" db="UniProtKB">
        <authorList>
            <consortium name="WormBaseParasite"/>
        </authorList>
    </citation>
    <scope>IDENTIFICATION</scope>
</reference>
<proteinExistence type="inferred from homology"/>
<keyword evidence="7" id="KW-0965">Cell junction</keyword>
<feature type="transmembrane region" description="Helical" evidence="12">
    <location>
        <begin position="287"/>
        <end position="306"/>
    </location>
</feature>
<gene>
    <name evidence="12" type="primary">inx</name>
</gene>
<dbReference type="PROSITE" id="PS51013">
    <property type="entry name" value="PANNEXIN"/>
    <property type="match status" value="1"/>
</dbReference>
<sequence>MLTLPEIIKDLTALANDVIDDRYDRLSCAYSVWILMFAMVAATSAVYDKPIQCYHKLDHPENWVQGLNNICYANGTYAIPNFDIFFKAFTESANYDYQRNEDILKLIEEYDGFSIDYYQWIPYVLLLQSFCYFIPKIIWKVIVSSMSFDLRSLLNKVGEMNKLGAQITDEQGDGVIAHIYNFLEYSIDLQLFSKESIKNSMFAMGQILVKLLYLINAFGQFYFMNFFVANGNHLWAFEHLMDLFILYPNPPQKYFPYNAICNTGYFKETYISNINIQCVLSMNMINAYIYLVLYFWTVFVIVMSFYSCTKTLIYFCNAEIRRNTLTKWLRYNNSIKGINKHSLSFTKDVIKHDGFVLFSLMKQNSGKRVTFAVLKKIWETSVEGLNDEINKNITDTCKKEAKIVKRKVKV</sequence>
<keyword evidence="11 12" id="KW-0407">Ion channel</keyword>
<keyword evidence="8 12" id="KW-1133">Transmembrane helix</keyword>
<accession>A0A0N5C1V1</accession>
<dbReference type="Pfam" id="PF00876">
    <property type="entry name" value="Innexin"/>
    <property type="match status" value="1"/>
</dbReference>
<evidence type="ECO:0000256" key="4">
    <source>
        <dbReference type="ARBA" id="ARBA00022475"/>
    </source>
</evidence>
<evidence type="ECO:0000313" key="14">
    <source>
        <dbReference type="WBParaSite" id="SPAL_0001197100.1"/>
    </source>
</evidence>
<keyword evidence="3 12" id="KW-0813">Transport</keyword>
<comment type="subcellular location">
    <subcellularLocation>
        <location evidence="1">Cell junction</location>
        <location evidence="1">Gap junction</location>
    </subcellularLocation>
    <subcellularLocation>
        <location evidence="2 12">Cell membrane</location>
        <topology evidence="2 12">Multi-pass membrane protein</topology>
    </subcellularLocation>
</comment>
<evidence type="ECO:0000256" key="10">
    <source>
        <dbReference type="ARBA" id="ARBA00023136"/>
    </source>
</evidence>
<evidence type="ECO:0000256" key="3">
    <source>
        <dbReference type="ARBA" id="ARBA00022448"/>
    </source>
</evidence>
<name>A0A0N5C1V1_STREA</name>
<comment type="caution">
    <text evidence="12">Lacks conserved residue(s) required for the propagation of feature annotation.</text>
</comment>
<dbReference type="WBParaSite" id="SPAL_0001197100.1">
    <property type="protein sequence ID" value="SPAL_0001197100.1"/>
    <property type="gene ID" value="SPAL_0001197100"/>
</dbReference>
<dbReference type="GO" id="GO:0005243">
    <property type="term" value="F:gap junction channel activity"/>
    <property type="evidence" value="ECO:0007669"/>
    <property type="project" value="TreeGrafter"/>
</dbReference>
<evidence type="ECO:0000256" key="12">
    <source>
        <dbReference type="RuleBase" id="RU010713"/>
    </source>
</evidence>
<evidence type="ECO:0000256" key="5">
    <source>
        <dbReference type="ARBA" id="ARBA00022692"/>
    </source>
</evidence>
<keyword evidence="4" id="KW-1003">Cell membrane</keyword>
<protein>
    <recommendedName>
        <fullName evidence="12">Innexin</fullName>
    </recommendedName>
</protein>
<keyword evidence="9 12" id="KW-0406">Ion transport</keyword>
<evidence type="ECO:0000256" key="1">
    <source>
        <dbReference type="ARBA" id="ARBA00004610"/>
    </source>
</evidence>
<keyword evidence="6" id="KW-0303">Gap junction</keyword>
<organism evidence="13 14">
    <name type="scientific">Strongyloides papillosus</name>
    <name type="common">Intestinal threadworm</name>
    <dbReference type="NCBI Taxonomy" id="174720"/>
    <lineage>
        <taxon>Eukaryota</taxon>
        <taxon>Metazoa</taxon>
        <taxon>Ecdysozoa</taxon>
        <taxon>Nematoda</taxon>
        <taxon>Chromadorea</taxon>
        <taxon>Rhabditida</taxon>
        <taxon>Tylenchina</taxon>
        <taxon>Panagrolaimomorpha</taxon>
        <taxon>Strongyloidoidea</taxon>
        <taxon>Strongyloididae</taxon>
        <taxon>Strongyloides</taxon>
    </lineage>
</organism>
<dbReference type="InterPro" id="IPR000990">
    <property type="entry name" value="Innexin"/>
</dbReference>
<evidence type="ECO:0000256" key="2">
    <source>
        <dbReference type="ARBA" id="ARBA00004651"/>
    </source>
</evidence>
<dbReference type="PANTHER" id="PTHR11893">
    <property type="entry name" value="INNEXIN"/>
    <property type="match status" value="1"/>
</dbReference>
<comment type="similarity">
    <text evidence="12">Belongs to the pannexin family.</text>
</comment>
<evidence type="ECO:0000256" key="11">
    <source>
        <dbReference type="ARBA" id="ARBA00023303"/>
    </source>
</evidence>
<feature type="transmembrane region" description="Helical" evidence="12">
    <location>
        <begin position="207"/>
        <end position="228"/>
    </location>
</feature>
<dbReference type="GO" id="GO:0034220">
    <property type="term" value="P:monoatomic ion transmembrane transport"/>
    <property type="evidence" value="ECO:0007669"/>
    <property type="project" value="UniProtKB-KW"/>
</dbReference>
<evidence type="ECO:0000313" key="13">
    <source>
        <dbReference type="Proteomes" id="UP000046392"/>
    </source>
</evidence>
<dbReference type="GO" id="GO:0005886">
    <property type="term" value="C:plasma membrane"/>
    <property type="evidence" value="ECO:0007669"/>
    <property type="project" value="UniProtKB-SubCell"/>
</dbReference>
<dbReference type="AlphaFoldDB" id="A0A0N5C1V1"/>
<evidence type="ECO:0000256" key="6">
    <source>
        <dbReference type="ARBA" id="ARBA00022868"/>
    </source>
</evidence>
<feature type="transmembrane region" description="Helical" evidence="12">
    <location>
        <begin position="30"/>
        <end position="47"/>
    </location>
</feature>
<keyword evidence="5 12" id="KW-0812">Transmembrane</keyword>
<dbReference type="GO" id="GO:0005921">
    <property type="term" value="C:gap junction"/>
    <property type="evidence" value="ECO:0007669"/>
    <property type="project" value="UniProtKB-SubCell"/>
</dbReference>
<evidence type="ECO:0000256" key="8">
    <source>
        <dbReference type="ARBA" id="ARBA00022989"/>
    </source>
</evidence>
<keyword evidence="10 12" id="KW-0472">Membrane</keyword>
<evidence type="ECO:0000256" key="7">
    <source>
        <dbReference type="ARBA" id="ARBA00022949"/>
    </source>
</evidence>